<dbReference type="Pfam" id="PF01753">
    <property type="entry name" value="zf-MYND"/>
    <property type="match status" value="1"/>
</dbReference>
<evidence type="ECO:0000259" key="5">
    <source>
        <dbReference type="PROSITE" id="PS50865"/>
    </source>
</evidence>
<keyword evidence="1" id="KW-0479">Metal-binding</keyword>
<comment type="caution">
    <text evidence="6">The sequence shown here is derived from an EMBL/GenBank/DDBJ whole genome shotgun (WGS) entry which is preliminary data.</text>
</comment>
<sequence>MQSAADTGVQRCAKCGKNNALLRCSRCRLSDYCSSKCQSNDWANHKQVCIPENVLGVVIHCNAERRHSGIFESVNIGRSHEIYSTGKIAPVSKMVGHPLVVYRHHPPPSRQSPSLDNQIATYLMIETSDGFALPEWQNSVGTITVMRKDGKPLTTDAMEAIWMYHDNLLELFGDSADAAHRQMNRASFERFCKKYKK</sequence>
<evidence type="ECO:0000256" key="2">
    <source>
        <dbReference type="ARBA" id="ARBA00022771"/>
    </source>
</evidence>
<keyword evidence="7" id="KW-1185">Reference proteome</keyword>
<dbReference type="InterPro" id="IPR002893">
    <property type="entry name" value="Znf_MYND"/>
</dbReference>
<evidence type="ECO:0000256" key="3">
    <source>
        <dbReference type="ARBA" id="ARBA00022833"/>
    </source>
</evidence>
<keyword evidence="3" id="KW-0862">Zinc</keyword>
<feature type="domain" description="MYND-type" evidence="5">
    <location>
        <begin position="12"/>
        <end position="49"/>
    </location>
</feature>
<evidence type="ECO:0000256" key="1">
    <source>
        <dbReference type="ARBA" id="ARBA00022723"/>
    </source>
</evidence>
<reference evidence="6" key="1">
    <citation type="submission" date="2020-11" db="EMBL/GenBank/DDBJ databases">
        <authorList>
            <consortium name="DOE Joint Genome Institute"/>
            <person name="Ahrendt S."/>
            <person name="Riley R."/>
            <person name="Andreopoulos W."/>
            <person name="Labutti K."/>
            <person name="Pangilinan J."/>
            <person name="Ruiz-Duenas F.J."/>
            <person name="Barrasa J.M."/>
            <person name="Sanchez-Garcia M."/>
            <person name="Camarero S."/>
            <person name="Miyauchi S."/>
            <person name="Serrano A."/>
            <person name="Linde D."/>
            <person name="Babiker R."/>
            <person name="Drula E."/>
            <person name="Ayuso-Fernandez I."/>
            <person name="Pacheco R."/>
            <person name="Padilla G."/>
            <person name="Ferreira P."/>
            <person name="Barriuso J."/>
            <person name="Kellner H."/>
            <person name="Castanera R."/>
            <person name="Alfaro M."/>
            <person name="Ramirez L."/>
            <person name="Pisabarro A.G."/>
            <person name="Kuo A."/>
            <person name="Tritt A."/>
            <person name="Lipzen A."/>
            <person name="He G."/>
            <person name="Yan M."/>
            <person name="Ng V."/>
            <person name="Cullen D."/>
            <person name="Martin F."/>
            <person name="Rosso M.-N."/>
            <person name="Henrissat B."/>
            <person name="Hibbett D."/>
            <person name="Martinez A.T."/>
            <person name="Grigoriev I.V."/>
        </authorList>
    </citation>
    <scope>NUCLEOTIDE SEQUENCE</scope>
    <source>
        <strain evidence="6">CBS 247.69</strain>
    </source>
</reference>
<dbReference type="SUPFAM" id="SSF144232">
    <property type="entry name" value="HIT/MYND zinc finger-like"/>
    <property type="match status" value="1"/>
</dbReference>
<organism evidence="6 7">
    <name type="scientific">Collybia nuda</name>
    <dbReference type="NCBI Taxonomy" id="64659"/>
    <lineage>
        <taxon>Eukaryota</taxon>
        <taxon>Fungi</taxon>
        <taxon>Dikarya</taxon>
        <taxon>Basidiomycota</taxon>
        <taxon>Agaricomycotina</taxon>
        <taxon>Agaricomycetes</taxon>
        <taxon>Agaricomycetidae</taxon>
        <taxon>Agaricales</taxon>
        <taxon>Tricholomatineae</taxon>
        <taxon>Clitocybaceae</taxon>
        <taxon>Collybia</taxon>
    </lineage>
</organism>
<name>A0A9P6CC35_9AGAR</name>
<dbReference type="OrthoDB" id="2212237at2759"/>
<dbReference type="GO" id="GO:0008270">
    <property type="term" value="F:zinc ion binding"/>
    <property type="evidence" value="ECO:0007669"/>
    <property type="project" value="UniProtKB-KW"/>
</dbReference>
<gene>
    <name evidence="6" type="ORF">BDZ94DRAFT_1275017</name>
</gene>
<protein>
    <recommendedName>
        <fullName evidence="5">MYND-type domain-containing protein</fullName>
    </recommendedName>
</protein>
<evidence type="ECO:0000256" key="4">
    <source>
        <dbReference type="PROSITE-ProRule" id="PRU00134"/>
    </source>
</evidence>
<evidence type="ECO:0000313" key="7">
    <source>
        <dbReference type="Proteomes" id="UP000807353"/>
    </source>
</evidence>
<dbReference type="Gene3D" id="6.10.140.2220">
    <property type="match status" value="1"/>
</dbReference>
<dbReference type="Proteomes" id="UP000807353">
    <property type="component" value="Unassembled WGS sequence"/>
</dbReference>
<dbReference type="EMBL" id="MU150408">
    <property type="protein sequence ID" value="KAF9456700.1"/>
    <property type="molecule type" value="Genomic_DNA"/>
</dbReference>
<proteinExistence type="predicted"/>
<dbReference type="PROSITE" id="PS01360">
    <property type="entry name" value="ZF_MYND_1"/>
    <property type="match status" value="1"/>
</dbReference>
<evidence type="ECO:0000313" key="6">
    <source>
        <dbReference type="EMBL" id="KAF9456700.1"/>
    </source>
</evidence>
<dbReference type="AlphaFoldDB" id="A0A9P6CC35"/>
<keyword evidence="2 4" id="KW-0863">Zinc-finger</keyword>
<dbReference type="PROSITE" id="PS50865">
    <property type="entry name" value="ZF_MYND_2"/>
    <property type="match status" value="1"/>
</dbReference>
<accession>A0A9P6CC35</accession>